<evidence type="ECO:0000259" key="12">
    <source>
        <dbReference type="Pfam" id="PF12019"/>
    </source>
</evidence>
<evidence type="ECO:0000256" key="10">
    <source>
        <dbReference type="ARBA" id="ARBA00030775"/>
    </source>
</evidence>
<evidence type="ECO:0000256" key="2">
    <source>
        <dbReference type="ARBA" id="ARBA00021549"/>
    </source>
</evidence>
<keyword evidence="6 11" id="KW-0812">Transmembrane</keyword>
<keyword evidence="5" id="KW-0997">Cell inner membrane</keyword>
<keyword evidence="3" id="KW-1003">Cell membrane</keyword>
<keyword evidence="8 11" id="KW-0472">Membrane</keyword>
<evidence type="ECO:0000313" key="14">
    <source>
        <dbReference type="Proteomes" id="UP000683442"/>
    </source>
</evidence>
<dbReference type="EMBL" id="CP076686">
    <property type="protein sequence ID" value="QWV14279.1"/>
    <property type="molecule type" value="Genomic_DNA"/>
</dbReference>
<feature type="transmembrane region" description="Helical" evidence="11">
    <location>
        <begin position="12"/>
        <end position="33"/>
    </location>
</feature>
<evidence type="ECO:0000256" key="8">
    <source>
        <dbReference type="ARBA" id="ARBA00023136"/>
    </source>
</evidence>
<protein>
    <recommendedName>
        <fullName evidence="2">Type II secretion system protein H</fullName>
    </recommendedName>
    <alternativeName>
        <fullName evidence="10">General secretion pathway protein H</fullName>
    </alternativeName>
</protein>
<evidence type="ECO:0000256" key="9">
    <source>
        <dbReference type="ARBA" id="ARBA00025772"/>
    </source>
</evidence>
<dbReference type="Pfam" id="PF07963">
    <property type="entry name" value="N_methyl"/>
    <property type="match status" value="1"/>
</dbReference>
<dbReference type="PANTHER" id="PTHR30093:SF41">
    <property type="entry name" value="TYPE II SECRETION SYSTEM PROTEIN H"/>
    <property type="match status" value="1"/>
</dbReference>
<keyword evidence="14" id="KW-1185">Reference proteome</keyword>
<dbReference type="NCBIfam" id="TIGR02532">
    <property type="entry name" value="IV_pilin_GFxxxE"/>
    <property type="match status" value="1"/>
</dbReference>
<dbReference type="InterPro" id="IPR002416">
    <property type="entry name" value="T2SS_protein-GspH"/>
</dbReference>
<evidence type="ECO:0000256" key="3">
    <source>
        <dbReference type="ARBA" id="ARBA00022475"/>
    </source>
</evidence>
<evidence type="ECO:0000256" key="1">
    <source>
        <dbReference type="ARBA" id="ARBA00004377"/>
    </source>
</evidence>
<evidence type="ECO:0000256" key="4">
    <source>
        <dbReference type="ARBA" id="ARBA00022481"/>
    </source>
</evidence>
<comment type="similarity">
    <text evidence="9">Belongs to the GSP H family.</text>
</comment>
<dbReference type="Proteomes" id="UP000683442">
    <property type="component" value="Chromosome"/>
</dbReference>
<gene>
    <name evidence="13" type="ORF">KQ249_06690</name>
</gene>
<evidence type="ECO:0000256" key="6">
    <source>
        <dbReference type="ARBA" id="ARBA00022692"/>
    </source>
</evidence>
<name>A0ABX8IM25_9GAMM</name>
<dbReference type="GeneID" id="78559116"/>
<dbReference type="InterPro" id="IPR012902">
    <property type="entry name" value="N_methyl_site"/>
</dbReference>
<dbReference type="InterPro" id="IPR045584">
    <property type="entry name" value="Pilin-like"/>
</dbReference>
<dbReference type="PANTHER" id="PTHR30093">
    <property type="entry name" value="GENERAL SECRETION PATHWAY PROTEIN G"/>
    <property type="match status" value="1"/>
</dbReference>
<feature type="domain" description="General secretion pathway GspH" evidence="12">
    <location>
        <begin position="45"/>
        <end position="147"/>
    </location>
</feature>
<keyword evidence="4" id="KW-0488">Methylation</keyword>
<dbReference type="PROSITE" id="PS00409">
    <property type="entry name" value="PROKAR_NTER_METHYL"/>
    <property type="match status" value="1"/>
</dbReference>
<dbReference type="SUPFAM" id="SSF54523">
    <property type="entry name" value="Pili subunits"/>
    <property type="match status" value="1"/>
</dbReference>
<dbReference type="RefSeq" id="WP_049784451.1">
    <property type="nucleotide sequence ID" value="NZ_CP076686.1"/>
</dbReference>
<dbReference type="PRINTS" id="PR00885">
    <property type="entry name" value="BCTERIALGSPH"/>
</dbReference>
<evidence type="ECO:0000256" key="5">
    <source>
        <dbReference type="ARBA" id="ARBA00022519"/>
    </source>
</evidence>
<evidence type="ECO:0000256" key="11">
    <source>
        <dbReference type="SAM" id="Phobius"/>
    </source>
</evidence>
<reference evidence="13 14" key="1">
    <citation type="submission" date="2021-06" db="EMBL/GenBank/DDBJ databases">
        <title>Microbial metabolic specificity influences pelagic lipid remineralization.</title>
        <authorList>
            <person name="Behrendt L."/>
            <person name="Hunter J.E."/>
            <person name="Alcolombri U."/>
            <person name="Smriga S."/>
            <person name="Mincer T."/>
            <person name="Lowenstein D.P."/>
            <person name="Peaudecerf F.J."/>
            <person name="Fernandez V.I."/>
            <person name="Fredricks H."/>
            <person name="Almblad H."/>
            <person name="Harrison J.J."/>
            <person name="Stocker R."/>
            <person name="Van Mooy B.A.S."/>
        </authorList>
    </citation>
    <scope>NUCLEOTIDE SEQUENCE [LARGE SCALE GENOMIC DNA]</scope>
    <source>
        <strain evidence="13 14">HP15-B</strain>
    </source>
</reference>
<evidence type="ECO:0000313" key="13">
    <source>
        <dbReference type="EMBL" id="QWV14279.1"/>
    </source>
</evidence>
<proteinExistence type="inferred from homology"/>
<evidence type="ECO:0000256" key="7">
    <source>
        <dbReference type="ARBA" id="ARBA00022989"/>
    </source>
</evidence>
<sequence length="159" mass="16325">MTTKRKNAGFTLVELMVVIALIAITAAVAVPGFRGLIEANRQTSAANSVIGILNFARSEAVRRGEPVQVLPVGGAYNNGLRVVLASDVNTVIRRIEPMPGSVTLSRTGGVDPTFSGNGMKQNGASTVYQVCPGNGEAGVSVVVNAGGQTSRDQVAPACS</sequence>
<dbReference type="Pfam" id="PF12019">
    <property type="entry name" value="GspH"/>
    <property type="match status" value="1"/>
</dbReference>
<organism evidence="13 14">
    <name type="scientific">Marinobacter adhaerens</name>
    <dbReference type="NCBI Taxonomy" id="1033846"/>
    <lineage>
        <taxon>Bacteria</taxon>
        <taxon>Pseudomonadati</taxon>
        <taxon>Pseudomonadota</taxon>
        <taxon>Gammaproteobacteria</taxon>
        <taxon>Pseudomonadales</taxon>
        <taxon>Marinobacteraceae</taxon>
        <taxon>Marinobacter</taxon>
    </lineage>
</organism>
<dbReference type="InterPro" id="IPR022346">
    <property type="entry name" value="T2SS_GspH"/>
</dbReference>
<dbReference type="Gene3D" id="3.55.40.10">
    <property type="entry name" value="minor pseudopilin epsh domain"/>
    <property type="match status" value="1"/>
</dbReference>
<keyword evidence="7 11" id="KW-1133">Transmembrane helix</keyword>
<accession>A0ABX8IM25</accession>
<comment type="subcellular location">
    <subcellularLocation>
        <location evidence="1">Cell inner membrane</location>
        <topology evidence="1">Single-pass membrane protein</topology>
    </subcellularLocation>
</comment>